<feature type="repeat" description="LDL-receptor class B" evidence="2">
    <location>
        <begin position="242"/>
        <end position="287"/>
    </location>
</feature>
<feature type="repeat" description="LDL-receptor class B" evidence="2">
    <location>
        <begin position="379"/>
        <end position="422"/>
    </location>
</feature>
<dbReference type="SMART" id="SM00181">
    <property type="entry name" value="EGF"/>
    <property type="match status" value="2"/>
</dbReference>
<feature type="repeat" description="LDL-receptor class B" evidence="2">
    <location>
        <begin position="330"/>
        <end position="378"/>
    </location>
</feature>
<dbReference type="PANTHER" id="PTHR46513">
    <property type="entry name" value="VITELLOGENIN RECEPTOR-LIKE PROTEIN-RELATED-RELATED"/>
    <property type="match status" value="1"/>
</dbReference>
<dbReference type="Gene3D" id="2.120.10.30">
    <property type="entry name" value="TolB, C-terminal domain"/>
    <property type="match status" value="1"/>
</dbReference>
<evidence type="ECO:0000256" key="2">
    <source>
        <dbReference type="PROSITE-ProRule" id="PRU00461"/>
    </source>
</evidence>
<proteinExistence type="predicted"/>
<evidence type="ECO:0000313" key="4">
    <source>
        <dbReference type="Proteomes" id="UP000694941"/>
    </source>
</evidence>
<keyword evidence="4" id="KW-1185">Reference proteome</keyword>
<dbReference type="InterPro" id="IPR050778">
    <property type="entry name" value="Cueball_EGF_LRP_Nidogen"/>
</dbReference>
<feature type="domain" description="EGF-like" evidence="3">
    <location>
        <begin position="471"/>
        <end position="509"/>
    </location>
</feature>
<dbReference type="SMART" id="SM00135">
    <property type="entry name" value="LY"/>
    <property type="match status" value="5"/>
</dbReference>
<reference evidence="5" key="1">
    <citation type="submission" date="2025-08" db="UniProtKB">
        <authorList>
            <consortium name="RefSeq"/>
        </authorList>
    </citation>
    <scope>IDENTIFICATION</scope>
    <source>
        <tissue evidence="5">Muscle</tissue>
    </source>
</reference>
<dbReference type="InterPro" id="IPR011042">
    <property type="entry name" value="6-blade_b-propeller_TolB-like"/>
</dbReference>
<protein>
    <submittedName>
        <fullName evidence="5">Very low-density lipoprotein receptor-like</fullName>
    </submittedName>
</protein>
<gene>
    <name evidence="5" type="primary">LOC106467206</name>
</gene>
<dbReference type="PANTHER" id="PTHR46513:SF13">
    <property type="entry name" value="EGF-LIKE DOMAIN-CONTAINING PROTEIN"/>
    <property type="match status" value="1"/>
</dbReference>
<dbReference type="SUPFAM" id="SSF63825">
    <property type="entry name" value="YWTD domain"/>
    <property type="match status" value="1"/>
</dbReference>
<accession>A0ABM1T586</accession>
<evidence type="ECO:0000313" key="5">
    <source>
        <dbReference type="RefSeq" id="XP_022251042.1"/>
    </source>
</evidence>
<dbReference type="InterPro" id="IPR000742">
    <property type="entry name" value="EGF"/>
</dbReference>
<evidence type="ECO:0000259" key="3">
    <source>
        <dbReference type="SMART" id="SM00181"/>
    </source>
</evidence>
<name>A0ABM1T586_LIMPO</name>
<keyword evidence="1" id="KW-0245">EGF-like domain</keyword>
<organism evidence="4 5">
    <name type="scientific">Limulus polyphemus</name>
    <name type="common">Atlantic horseshoe crab</name>
    <dbReference type="NCBI Taxonomy" id="6850"/>
    <lineage>
        <taxon>Eukaryota</taxon>
        <taxon>Metazoa</taxon>
        <taxon>Ecdysozoa</taxon>
        <taxon>Arthropoda</taxon>
        <taxon>Chelicerata</taxon>
        <taxon>Merostomata</taxon>
        <taxon>Xiphosura</taxon>
        <taxon>Limulidae</taxon>
        <taxon>Limulus</taxon>
    </lineage>
</organism>
<feature type="domain" description="EGF-like" evidence="3">
    <location>
        <begin position="156"/>
        <end position="195"/>
    </location>
</feature>
<dbReference type="SUPFAM" id="SSF57196">
    <property type="entry name" value="EGF/Laminin"/>
    <property type="match status" value="2"/>
</dbReference>
<sequence>MLYDLHSILLRCSGNVSNIFTPGERRLIRALFINEPTLNIKNWKFCIQFIVILLFISSANSQSAQVDTNAYNKSLQSIYYKTFNRKLPEPILDSLNLNINQIPSLSKEMKFITKLKHRYKRNNTVKVQNESLERPDELDNGRKVVNSTNTNTGINICEKWGTCSQLCVSLDNSNGSYECGCEKGYQLQQDKFSCVSIDSKPAVLLITSAEGLIRTSLDGDEELLTDHSHHGALDYLYLKDESLMFWSDVYEDKIYSGSFDGSSVKNVKPIVEGNVESVEGIAVDWIRWHIYWVESHYQHIELASFDGSFRTSLMSDLIRPRAIALDPEISFLFWTDWEKEKPRIERSDLSGQNRRVLVDINYIERGGWPNGLTLDRILQVVYWVDGKSGILHAVRYDGNNHRMVYKNELSRHPMSLALFGNYVYWTDKKEHTVTQINRWSRKEMKTLLLKEHSIYDIKVFHSSLQPGMADPCQLGNNGCSHICVLNSGRKPTCVCPYGMLLSSDEKTCKKPAYLLVYFCSESNGTKNIIGIKDLNISSTKWLYPPISLGNNQIIPKSRIAVHPGTDTIFWAEGNSLWKQEFSGKAKKLLQLAQRQILSVTVHSPSQNLYLSSMVDDKDGNVTYYISVCSVEGEFFTDIFFVDHLFLKQILDKDLLPRTLQCDKLEYEINTK</sequence>
<dbReference type="GeneID" id="106467206"/>
<dbReference type="CDD" id="cd00054">
    <property type="entry name" value="EGF_CA"/>
    <property type="match status" value="1"/>
</dbReference>
<feature type="repeat" description="LDL-receptor class B" evidence="2">
    <location>
        <begin position="288"/>
        <end position="329"/>
    </location>
</feature>
<dbReference type="Gene3D" id="2.10.25.10">
    <property type="entry name" value="Laminin"/>
    <property type="match status" value="1"/>
</dbReference>
<dbReference type="PROSITE" id="PS51120">
    <property type="entry name" value="LDLRB"/>
    <property type="match status" value="4"/>
</dbReference>
<dbReference type="Proteomes" id="UP000694941">
    <property type="component" value="Unplaced"/>
</dbReference>
<evidence type="ECO:0000256" key="1">
    <source>
        <dbReference type="ARBA" id="ARBA00022536"/>
    </source>
</evidence>
<dbReference type="InterPro" id="IPR000033">
    <property type="entry name" value="LDLR_classB_rpt"/>
</dbReference>
<dbReference type="Pfam" id="PF00058">
    <property type="entry name" value="Ldl_recept_b"/>
    <property type="match status" value="2"/>
</dbReference>
<dbReference type="RefSeq" id="XP_022251042.1">
    <property type="nucleotide sequence ID" value="XM_022395334.1"/>
</dbReference>